<dbReference type="InterPro" id="IPR011008">
    <property type="entry name" value="Dimeric_a/b-barrel"/>
</dbReference>
<evidence type="ECO:0000313" key="3">
    <source>
        <dbReference type="Proteomes" id="UP000175744"/>
    </source>
</evidence>
<evidence type="ECO:0000313" key="2">
    <source>
        <dbReference type="EMBL" id="OFI05836.1"/>
    </source>
</evidence>
<protein>
    <submittedName>
        <fullName evidence="2">Stress responsive A/B barrel domain protein</fullName>
    </submittedName>
</protein>
<keyword evidence="3" id="KW-1185">Reference proteome</keyword>
<organism evidence="2 3">
    <name type="scientific">Clostridium acetireducens DSM 10703</name>
    <dbReference type="NCBI Taxonomy" id="1121290"/>
    <lineage>
        <taxon>Bacteria</taxon>
        <taxon>Bacillati</taxon>
        <taxon>Bacillota</taxon>
        <taxon>Clostridia</taxon>
        <taxon>Eubacteriales</taxon>
        <taxon>Clostridiaceae</taxon>
        <taxon>Clostridium</taxon>
    </lineage>
</organism>
<evidence type="ECO:0000259" key="1">
    <source>
        <dbReference type="PROSITE" id="PS51502"/>
    </source>
</evidence>
<sequence>MIKHIVMWKLKDTAEGSTKIENAKKIKNDLELLKGVIAELYSIEVGIDINKSEAAYDLVLYSEFKDQKSLDIYQNHPEHLKVAGFVKKVSENRIVVDYEI</sequence>
<feature type="domain" description="Stress-response A/B barrel" evidence="1">
    <location>
        <begin position="2"/>
        <end position="98"/>
    </location>
</feature>
<dbReference type="EMBL" id="LZFO01000021">
    <property type="protein sequence ID" value="OFI05836.1"/>
    <property type="molecule type" value="Genomic_DNA"/>
</dbReference>
<dbReference type="PANTHER" id="PTHR37832:SF1">
    <property type="entry name" value="STRESS-RESPONSE A_B BARREL DOMAIN-CONTAINING PROTEIN"/>
    <property type="match status" value="1"/>
</dbReference>
<dbReference type="AlphaFoldDB" id="A0A1E8EY14"/>
<name>A0A1E8EY14_9CLOT</name>
<dbReference type="PANTHER" id="PTHR37832">
    <property type="entry name" value="BLL2683 PROTEIN"/>
    <property type="match status" value="1"/>
</dbReference>
<dbReference type="Proteomes" id="UP000175744">
    <property type="component" value="Unassembled WGS sequence"/>
</dbReference>
<dbReference type="InterPro" id="IPR013097">
    <property type="entry name" value="Dabb"/>
</dbReference>
<comment type="caution">
    <text evidence="2">The sequence shown here is derived from an EMBL/GenBank/DDBJ whole genome shotgun (WGS) entry which is preliminary data.</text>
</comment>
<reference evidence="2 3" key="1">
    <citation type="submission" date="2016-06" db="EMBL/GenBank/DDBJ databases">
        <title>Genome sequence of Clostridium acetireducens DSM 10703.</title>
        <authorList>
            <person name="Poehlein A."/>
            <person name="Fluechter S."/>
            <person name="Duerre P."/>
            <person name="Daniel R."/>
        </authorList>
    </citation>
    <scope>NUCLEOTIDE SEQUENCE [LARGE SCALE GENOMIC DNA]</scope>
    <source>
        <strain evidence="2 3">DSM 10703</strain>
    </source>
</reference>
<accession>A0A1E8EY14</accession>
<dbReference type="RefSeq" id="WP_070110506.1">
    <property type="nucleotide sequence ID" value="NZ_LZFO01000021.1"/>
</dbReference>
<dbReference type="Gene3D" id="3.30.70.100">
    <property type="match status" value="1"/>
</dbReference>
<dbReference type="OrthoDB" id="9808130at2"/>
<dbReference type="SMART" id="SM00886">
    <property type="entry name" value="Dabb"/>
    <property type="match status" value="1"/>
</dbReference>
<dbReference type="Pfam" id="PF07876">
    <property type="entry name" value="Dabb"/>
    <property type="match status" value="1"/>
</dbReference>
<dbReference type="SUPFAM" id="SSF54909">
    <property type="entry name" value="Dimeric alpha+beta barrel"/>
    <property type="match status" value="1"/>
</dbReference>
<gene>
    <name evidence="2" type="ORF">CLOACE_15310</name>
</gene>
<proteinExistence type="predicted"/>
<dbReference type="PROSITE" id="PS51502">
    <property type="entry name" value="S_R_A_B_BARREL"/>
    <property type="match status" value="1"/>
</dbReference>